<feature type="binding site" evidence="5">
    <location>
        <position position="284"/>
    </location>
    <ligand>
        <name>a divalent metal cation</name>
        <dbReference type="ChEBI" id="CHEBI:60240"/>
        <label>1</label>
    </ligand>
</feature>
<evidence type="ECO:0000256" key="4">
    <source>
        <dbReference type="ARBA" id="ARBA00022723"/>
    </source>
</evidence>
<organism evidence="6 7">
    <name type="scientific">Desulfomicrobium orale DSM 12838</name>
    <dbReference type="NCBI Taxonomy" id="888061"/>
    <lineage>
        <taxon>Bacteria</taxon>
        <taxon>Pseudomonadati</taxon>
        <taxon>Thermodesulfobacteriota</taxon>
        <taxon>Desulfovibrionia</taxon>
        <taxon>Desulfovibrionales</taxon>
        <taxon>Desulfomicrobiaceae</taxon>
        <taxon>Desulfomicrobium</taxon>
    </lineage>
</organism>
<dbReference type="GO" id="GO:0046872">
    <property type="term" value="F:metal ion binding"/>
    <property type="evidence" value="ECO:0007669"/>
    <property type="project" value="UniProtKB-KW"/>
</dbReference>
<dbReference type="Pfam" id="PF01784">
    <property type="entry name" value="DUF34_NIF3"/>
    <property type="match status" value="1"/>
</dbReference>
<feature type="binding site" evidence="5">
    <location>
        <position position="65"/>
    </location>
    <ligand>
        <name>a divalent metal cation</name>
        <dbReference type="ChEBI" id="CHEBI:60240"/>
        <label>1</label>
    </ligand>
</feature>
<evidence type="ECO:0000256" key="3">
    <source>
        <dbReference type="ARBA" id="ARBA00022112"/>
    </source>
</evidence>
<dbReference type="KEGG" id="doa:AXF15_10980"/>
<evidence type="ECO:0000313" key="6">
    <source>
        <dbReference type="EMBL" id="AMD93572.1"/>
    </source>
</evidence>
<name>A0A0X8JRC0_9BACT</name>
<accession>A0A0X8JRC0</accession>
<dbReference type="RefSeq" id="WP_066607362.1">
    <property type="nucleotide sequence ID" value="NZ_CP014230.1"/>
</dbReference>
<keyword evidence="7" id="KW-1185">Reference proteome</keyword>
<dbReference type="AlphaFoldDB" id="A0A0X8JRC0"/>
<evidence type="ECO:0000256" key="1">
    <source>
        <dbReference type="ARBA" id="ARBA00006964"/>
    </source>
</evidence>
<sequence>MLVQNLIALIETTAPPRLAAPWDKSGVQIASATEDIRVMCVALDPEPETVRQAVEHGAQFVLCHHPLTLSPRLPDRLDDYHDVLSRTMKNSLWLYSAHTSLDANPDGPVNWFGRALGLQNMRILEVTRRETPVLVRVPKPGPENGMSGIRVRTDGDFLEYEVWPEDLPRFRNADRAGQPVHEMPLAFPSREFGFGCMGHLPEALTWEEFERAVSALLPCSWRSIGCPPGRISTVAYCPGSGADLAGPAFTLGAQVYLSGDLKYHQAQAIRSLGLTLDVGHFQLEEGMMRVWSEDLAARLAGDVRIVFLPGRDPFA</sequence>
<feature type="binding site" evidence="5">
    <location>
        <position position="102"/>
    </location>
    <ligand>
        <name>a divalent metal cation</name>
        <dbReference type="ChEBI" id="CHEBI:60240"/>
        <label>1</label>
    </ligand>
</feature>
<dbReference type="STRING" id="888061.AXF15_10980"/>
<protein>
    <recommendedName>
        <fullName evidence="3">GTP cyclohydrolase 1 type 2 homolog</fullName>
    </recommendedName>
</protein>
<comment type="subunit">
    <text evidence="2">Homohexamer.</text>
</comment>
<dbReference type="Proteomes" id="UP000063964">
    <property type="component" value="Chromosome"/>
</dbReference>
<dbReference type="FunFam" id="3.40.1390.30:FF:000001">
    <property type="entry name" value="GTP cyclohydrolase 1 type 2"/>
    <property type="match status" value="1"/>
</dbReference>
<keyword evidence="4 5" id="KW-0479">Metal-binding</keyword>
<comment type="similarity">
    <text evidence="1">Belongs to the GTP cyclohydrolase I type 2/NIF3 family.</text>
</comment>
<feature type="binding site" evidence="5">
    <location>
        <position position="280"/>
    </location>
    <ligand>
        <name>a divalent metal cation</name>
        <dbReference type="ChEBI" id="CHEBI:60240"/>
        <label>1</label>
    </ligand>
</feature>
<dbReference type="InterPro" id="IPR036069">
    <property type="entry name" value="DUF34/NIF3_sf"/>
</dbReference>
<feature type="binding site" evidence="5">
    <location>
        <position position="64"/>
    </location>
    <ligand>
        <name>a divalent metal cation</name>
        <dbReference type="ChEBI" id="CHEBI:60240"/>
        <label>2</label>
    </ligand>
</feature>
<evidence type="ECO:0000256" key="2">
    <source>
        <dbReference type="ARBA" id="ARBA00011643"/>
    </source>
</evidence>
<dbReference type="GO" id="GO:0005737">
    <property type="term" value="C:cytoplasm"/>
    <property type="evidence" value="ECO:0007669"/>
    <property type="project" value="TreeGrafter"/>
</dbReference>
<dbReference type="PANTHER" id="PTHR13799:SF14">
    <property type="entry name" value="GTP CYCLOHYDROLASE 1 TYPE 2 HOMOLOG"/>
    <property type="match status" value="1"/>
</dbReference>
<proteinExistence type="inferred from homology"/>
<reference evidence="7" key="1">
    <citation type="submission" date="2016-02" db="EMBL/GenBank/DDBJ databases">
        <authorList>
            <person name="Holder M.E."/>
            <person name="Ajami N.J."/>
            <person name="Petrosino J.F."/>
        </authorList>
    </citation>
    <scope>NUCLEOTIDE SEQUENCE [LARGE SCALE GENOMIC DNA]</scope>
    <source>
        <strain evidence="7">DSM 12838</strain>
    </source>
</reference>
<dbReference type="SUPFAM" id="SSF102705">
    <property type="entry name" value="NIF3 (NGG1p interacting factor 3)-like"/>
    <property type="match status" value="1"/>
</dbReference>
<dbReference type="Gene3D" id="3.40.1390.30">
    <property type="entry name" value="NIF3 (NGG1p interacting factor 3)-like"/>
    <property type="match status" value="2"/>
</dbReference>
<evidence type="ECO:0000256" key="5">
    <source>
        <dbReference type="PIRSR" id="PIRSR602678-1"/>
    </source>
</evidence>
<dbReference type="EMBL" id="CP014230">
    <property type="protein sequence ID" value="AMD93572.1"/>
    <property type="molecule type" value="Genomic_DNA"/>
</dbReference>
<gene>
    <name evidence="6" type="ORF">AXF15_10980</name>
</gene>
<dbReference type="PANTHER" id="PTHR13799">
    <property type="entry name" value="NGG1 INTERACTING FACTOR 3"/>
    <property type="match status" value="1"/>
</dbReference>
<dbReference type="InterPro" id="IPR002678">
    <property type="entry name" value="DUF34/NIF3"/>
</dbReference>
<evidence type="ECO:0000313" key="7">
    <source>
        <dbReference type="Proteomes" id="UP000063964"/>
    </source>
</evidence>